<dbReference type="SUPFAM" id="SSF51197">
    <property type="entry name" value="Clavaminate synthase-like"/>
    <property type="match status" value="1"/>
</dbReference>
<dbReference type="Pfam" id="PF05721">
    <property type="entry name" value="PhyH"/>
    <property type="match status" value="1"/>
</dbReference>
<dbReference type="EMBL" id="MN740893">
    <property type="protein sequence ID" value="QHU16964.1"/>
    <property type="molecule type" value="Genomic_DNA"/>
</dbReference>
<dbReference type="Gene3D" id="2.60.120.620">
    <property type="entry name" value="q2cbj1_9rhob like domain"/>
    <property type="match status" value="1"/>
</dbReference>
<keyword evidence="1" id="KW-0812">Transmembrane</keyword>
<name>A0A6C0KKW1_9ZZZZ</name>
<feature type="transmembrane region" description="Helical" evidence="1">
    <location>
        <begin position="7"/>
        <end position="25"/>
    </location>
</feature>
<proteinExistence type="predicted"/>
<organism evidence="2">
    <name type="scientific">viral metagenome</name>
    <dbReference type="NCBI Taxonomy" id="1070528"/>
    <lineage>
        <taxon>unclassified sequences</taxon>
        <taxon>metagenomes</taxon>
        <taxon>organismal metagenomes</taxon>
    </lineage>
</organism>
<dbReference type="InterPro" id="IPR008775">
    <property type="entry name" value="Phytyl_CoA_dOase-like"/>
</dbReference>
<evidence type="ECO:0000256" key="1">
    <source>
        <dbReference type="SAM" id="Phobius"/>
    </source>
</evidence>
<accession>A0A6C0KKW1</accession>
<evidence type="ECO:0000313" key="2">
    <source>
        <dbReference type="EMBL" id="QHU16964.1"/>
    </source>
</evidence>
<dbReference type="AlphaFoldDB" id="A0A6C0KKW1"/>
<protein>
    <recommendedName>
        <fullName evidence="3">Phytanoyl-CoA dioxygenase</fullName>
    </recommendedName>
</protein>
<sequence length="285" mass="33623">MITKRNLIILLSILLLFLIIYLFFYKDVIEENADNYTLQHEGVQIFKNIIKPEEITEYMDDSTSEKYEHIKRKLLKHPGLLMTIQKNLGSQYIFQDYIWIIKKSVVHTCHRDNNGDFFNEKQRYPSYTMLIYLEDMEKCLGVIPESHKNKNENNINFVDKVVNLPCSKGDVIIFNANLIHVGCINQKDDNLRIQMKITHSEDIPHLQYYQNFNKILNKDNSLPLFLRRGQKRFSCMFPILSDLTQKENIRTARGSDNGVQVGTPQRMFSYLFYGNPDFYDLPNAF</sequence>
<keyword evidence="1" id="KW-1133">Transmembrane helix</keyword>
<evidence type="ECO:0008006" key="3">
    <source>
        <dbReference type="Google" id="ProtNLM"/>
    </source>
</evidence>
<reference evidence="2" key="1">
    <citation type="journal article" date="2020" name="Nature">
        <title>Giant virus diversity and host interactions through global metagenomics.</title>
        <authorList>
            <person name="Schulz F."/>
            <person name="Roux S."/>
            <person name="Paez-Espino D."/>
            <person name="Jungbluth S."/>
            <person name="Walsh D.A."/>
            <person name="Denef V.J."/>
            <person name="McMahon K.D."/>
            <person name="Konstantinidis K.T."/>
            <person name="Eloe-Fadrosh E.A."/>
            <person name="Kyrpides N.C."/>
            <person name="Woyke T."/>
        </authorList>
    </citation>
    <scope>NUCLEOTIDE SEQUENCE</scope>
    <source>
        <strain evidence="2">GVMAG-S-3300012000-53</strain>
    </source>
</reference>
<keyword evidence="1" id="KW-0472">Membrane</keyword>